<dbReference type="AlphaFoldDB" id="A0A6J4IVP0"/>
<feature type="compositionally biased region" description="Basic residues" evidence="1">
    <location>
        <begin position="41"/>
        <end position="65"/>
    </location>
</feature>
<organism evidence="2">
    <name type="scientific">uncultured Blastococcus sp</name>
    <dbReference type="NCBI Taxonomy" id="217144"/>
    <lineage>
        <taxon>Bacteria</taxon>
        <taxon>Bacillati</taxon>
        <taxon>Actinomycetota</taxon>
        <taxon>Actinomycetes</taxon>
        <taxon>Geodermatophilales</taxon>
        <taxon>Geodermatophilaceae</taxon>
        <taxon>Blastococcus</taxon>
        <taxon>environmental samples</taxon>
    </lineage>
</organism>
<sequence length="249" mass="27455">GTARQQDGSGHRGDLRDRAGGGPAVRRGGRARVRDRTPQGRARRGRRLDRPRGRGRAGRRQRPGRPRPAGRGDPGHRTRTGRGVRQRRRWRVRRARRDQPRALRGHLRPQRPRHPVHRAEDAAAAPGRCLDRPGRFDGHPARDARLRRLRGLQGGDPLLRQDLGDRARRPGDPGERPRPGRHRDPRPGGAGPGRRGGAADAARHGRRYPAPASGPAGGDRQRRAVPGLGPEQLHDRQRAGAGRRPGPGL</sequence>
<feature type="compositionally biased region" description="Basic and acidic residues" evidence="1">
    <location>
        <begin position="129"/>
        <end position="146"/>
    </location>
</feature>
<dbReference type="GO" id="GO:0004316">
    <property type="term" value="F:3-oxoacyl-[acyl-carrier-protein] reductase (NADPH) activity"/>
    <property type="evidence" value="ECO:0007669"/>
    <property type="project" value="UniProtKB-EC"/>
</dbReference>
<feature type="compositionally biased region" description="Basic residues" evidence="1">
    <location>
        <begin position="103"/>
        <end position="116"/>
    </location>
</feature>
<dbReference type="EMBL" id="CADCTN010000191">
    <property type="protein sequence ID" value="CAA9262955.1"/>
    <property type="molecule type" value="Genomic_DNA"/>
</dbReference>
<feature type="compositionally biased region" description="Basic and acidic residues" evidence="1">
    <location>
        <begin position="9"/>
        <end position="19"/>
    </location>
</feature>
<proteinExistence type="predicted"/>
<dbReference type="EC" id="1.1.1.100" evidence="2"/>
<keyword evidence="2" id="KW-0560">Oxidoreductase</keyword>
<evidence type="ECO:0000256" key="1">
    <source>
        <dbReference type="SAM" id="MobiDB-lite"/>
    </source>
</evidence>
<feature type="compositionally biased region" description="Basic and acidic residues" evidence="1">
    <location>
        <begin position="162"/>
        <end position="178"/>
    </location>
</feature>
<reference evidence="2" key="1">
    <citation type="submission" date="2020-02" db="EMBL/GenBank/DDBJ databases">
        <authorList>
            <person name="Meier V. D."/>
        </authorList>
    </citation>
    <scope>NUCLEOTIDE SEQUENCE</scope>
    <source>
        <strain evidence="2">AVDCRST_MAG52</strain>
    </source>
</reference>
<feature type="non-terminal residue" evidence="2">
    <location>
        <position position="249"/>
    </location>
</feature>
<feature type="region of interest" description="Disordered" evidence="1">
    <location>
        <begin position="1"/>
        <end position="249"/>
    </location>
</feature>
<feature type="non-terminal residue" evidence="2">
    <location>
        <position position="1"/>
    </location>
</feature>
<name>A0A6J4IVP0_9ACTN</name>
<gene>
    <name evidence="2" type="ORF">AVDCRST_MAG52-2720</name>
</gene>
<protein>
    <submittedName>
        <fullName evidence="2">3-oxoacyl-[acyl-carrier protein] reductase</fullName>
        <ecNumber evidence="2">1.1.1.100</ecNumber>
    </submittedName>
</protein>
<feature type="compositionally biased region" description="Basic residues" evidence="1">
    <location>
        <begin position="77"/>
        <end position="96"/>
    </location>
</feature>
<accession>A0A6J4IVP0</accession>
<evidence type="ECO:0000313" key="2">
    <source>
        <dbReference type="EMBL" id="CAA9262955.1"/>
    </source>
</evidence>